<evidence type="ECO:0000313" key="11">
    <source>
        <dbReference type="EMBL" id="ROO28306.1"/>
    </source>
</evidence>
<dbReference type="EMBL" id="AYKH01000010">
    <property type="protein sequence ID" value="ROO28306.1"/>
    <property type="molecule type" value="Genomic_DNA"/>
</dbReference>
<protein>
    <recommendedName>
        <fullName evidence="3">prephenate dehydrogenase</fullName>
        <ecNumber evidence="3">1.3.1.12</ecNumber>
    </recommendedName>
</protein>
<evidence type="ECO:0000256" key="7">
    <source>
        <dbReference type="ARBA" id="ARBA00023027"/>
    </source>
</evidence>
<dbReference type="Proteomes" id="UP000283993">
    <property type="component" value="Unassembled WGS sequence"/>
</dbReference>
<dbReference type="InterPro" id="IPR046826">
    <property type="entry name" value="PDH_N"/>
</dbReference>
<evidence type="ECO:0000256" key="8">
    <source>
        <dbReference type="ARBA" id="ARBA00023141"/>
    </source>
</evidence>
<evidence type="ECO:0000256" key="1">
    <source>
        <dbReference type="ARBA" id="ARBA00005067"/>
    </source>
</evidence>
<dbReference type="Pfam" id="PF20463">
    <property type="entry name" value="PDH_C"/>
    <property type="match status" value="1"/>
</dbReference>
<dbReference type="Gene3D" id="3.40.50.720">
    <property type="entry name" value="NAD(P)-binding Rossmann-like Domain"/>
    <property type="match status" value="1"/>
</dbReference>
<keyword evidence="7" id="KW-0520">NAD</keyword>
<dbReference type="InterPro" id="IPR050812">
    <property type="entry name" value="Preph/Arog_dehydrog"/>
</dbReference>
<accession>A0A423PRS1</accession>
<evidence type="ECO:0000256" key="2">
    <source>
        <dbReference type="ARBA" id="ARBA00007964"/>
    </source>
</evidence>
<sequence length="289" mass="29729">MPERIAIIGLGLIGGSVARGLRARGHEGVLVGCVRTPADADRALALGLVDEAGTDAAVAVAGADLVVVAVPIGAMADTLATIAPALAPAAAVTDVGSTKLSVIAEARAGLGERFARFVPGHPIAGTEHSGLEAGFAELYAGRRVILTPTAETDADALATVTGLWHGLGARVTEMGAAHHDEVLAATSHLPHVLAFALVDSLARMAERTEIFDYAAGGFADFTRIASSDPTLWSDIVGANRDAILPVLSRYIGDLETLRAAIEQGERAPLMDCFGRAKQARDRFTAARGG</sequence>
<dbReference type="GO" id="GO:0070403">
    <property type="term" value="F:NAD+ binding"/>
    <property type="evidence" value="ECO:0007669"/>
    <property type="project" value="InterPro"/>
</dbReference>
<dbReference type="InterPro" id="IPR003099">
    <property type="entry name" value="Prephen_DH"/>
</dbReference>
<name>A0A423PRS1_9GAMM</name>
<keyword evidence="6" id="KW-0560">Oxidoreductase</keyword>
<reference evidence="11 12" key="1">
    <citation type="submission" date="2013-10" db="EMBL/GenBank/DDBJ databases">
        <title>Salinisphaera orenii MK-B5 Genome Sequencing.</title>
        <authorList>
            <person name="Lai Q."/>
            <person name="Li C."/>
            <person name="Shao Z."/>
        </authorList>
    </citation>
    <scope>NUCLEOTIDE SEQUENCE [LARGE SCALE GENOMIC DNA]</scope>
    <source>
        <strain evidence="11 12">MK-B5</strain>
    </source>
</reference>
<dbReference type="Gene3D" id="1.10.3660.10">
    <property type="entry name" value="6-phosphogluconate dehydrogenase C-terminal like domain"/>
    <property type="match status" value="1"/>
</dbReference>
<dbReference type="AlphaFoldDB" id="A0A423PRS1"/>
<comment type="catalytic activity">
    <reaction evidence="9">
        <text>prephenate + NAD(+) = 3-(4-hydroxyphenyl)pyruvate + CO2 + NADH</text>
        <dbReference type="Rhea" id="RHEA:13869"/>
        <dbReference type="ChEBI" id="CHEBI:16526"/>
        <dbReference type="ChEBI" id="CHEBI:29934"/>
        <dbReference type="ChEBI" id="CHEBI:36242"/>
        <dbReference type="ChEBI" id="CHEBI:57540"/>
        <dbReference type="ChEBI" id="CHEBI:57945"/>
        <dbReference type="EC" id="1.3.1.12"/>
    </reaction>
</comment>
<dbReference type="Pfam" id="PF02153">
    <property type="entry name" value="PDH_N"/>
    <property type="match status" value="1"/>
</dbReference>
<dbReference type="FunFam" id="1.10.3660.10:FF:000003">
    <property type="entry name" value="Prephenate dehydrogenase"/>
    <property type="match status" value="1"/>
</dbReference>
<dbReference type="InterPro" id="IPR036291">
    <property type="entry name" value="NAD(P)-bd_dom_sf"/>
</dbReference>
<evidence type="ECO:0000256" key="3">
    <source>
        <dbReference type="ARBA" id="ARBA00012068"/>
    </source>
</evidence>
<comment type="caution">
    <text evidence="11">The sequence shown here is derived from an EMBL/GenBank/DDBJ whole genome shotgun (WGS) entry which is preliminary data.</text>
</comment>
<dbReference type="SUPFAM" id="SSF48179">
    <property type="entry name" value="6-phosphogluconate dehydrogenase C-terminal domain-like"/>
    <property type="match status" value="1"/>
</dbReference>
<gene>
    <name evidence="11" type="ORF">SAOR_06235</name>
</gene>
<proteinExistence type="inferred from homology"/>
<keyword evidence="5" id="KW-0028">Amino-acid biosynthesis</keyword>
<dbReference type="PANTHER" id="PTHR21363">
    <property type="entry name" value="PREPHENATE DEHYDROGENASE"/>
    <property type="match status" value="1"/>
</dbReference>
<comment type="pathway">
    <text evidence="1">Amino-acid biosynthesis; L-tyrosine biosynthesis; (4-hydroxyphenyl)pyruvate from prephenate (NAD(+) route): step 1/1.</text>
</comment>
<dbReference type="FunFam" id="3.40.50.720:FF:000208">
    <property type="entry name" value="Prephenate dehydrogenase"/>
    <property type="match status" value="1"/>
</dbReference>
<dbReference type="GO" id="GO:0006571">
    <property type="term" value="P:tyrosine biosynthetic process"/>
    <property type="evidence" value="ECO:0007669"/>
    <property type="project" value="UniProtKB-KW"/>
</dbReference>
<keyword evidence="12" id="KW-1185">Reference proteome</keyword>
<dbReference type="SUPFAM" id="SSF51735">
    <property type="entry name" value="NAD(P)-binding Rossmann-fold domains"/>
    <property type="match status" value="1"/>
</dbReference>
<evidence type="ECO:0000256" key="9">
    <source>
        <dbReference type="ARBA" id="ARBA00049260"/>
    </source>
</evidence>
<dbReference type="PANTHER" id="PTHR21363:SF0">
    <property type="entry name" value="PREPHENATE DEHYDROGENASE [NADP(+)]"/>
    <property type="match status" value="1"/>
</dbReference>
<dbReference type="InterPro" id="IPR046825">
    <property type="entry name" value="PDH_C"/>
</dbReference>
<dbReference type="PROSITE" id="PS51176">
    <property type="entry name" value="PDH_ADH"/>
    <property type="match status" value="1"/>
</dbReference>
<keyword evidence="4" id="KW-0827">Tyrosine biosynthesis</keyword>
<dbReference type="EC" id="1.3.1.12" evidence="3"/>
<comment type="similarity">
    <text evidence="2">Belongs to the prephenate/arogenate dehydrogenase family.</text>
</comment>
<evidence type="ECO:0000256" key="6">
    <source>
        <dbReference type="ARBA" id="ARBA00023002"/>
    </source>
</evidence>
<evidence type="ECO:0000259" key="10">
    <source>
        <dbReference type="PROSITE" id="PS51176"/>
    </source>
</evidence>
<dbReference type="GO" id="GO:0008977">
    <property type="term" value="F:prephenate dehydrogenase (NAD+) activity"/>
    <property type="evidence" value="ECO:0007669"/>
    <property type="project" value="UniProtKB-EC"/>
</dbReference>
<dbReference type="InterPro" id="IPR008927">
    <property type="entry name" value="6-PGluconate_DH-like_C_sf"/>
</dbReference>
<evidence type="ECO:0000256" key="5">
    <source>
        <dbReference type="ARBA" id="ARBA00022605"/>
    </source>
</evidence>
<organism evidence="11 12">
    <name type="scientific">Salinisphaera orenii MK-B5</name>
    <dbReference type="NCBI Taxonomy" id="856730"/>
    <lineage>
        <taxon>Bacteria</taxon>
        <taxon>Pseudomonadati</taxon>
        <taxon>Pseudomonadota</taxon>
        <taxon>Gammaproteobacteria</taxon>
        <taxon>Salinisphaerales</taxon>
        <taxon>Salinisphaeraceae</taxon>
        <taxon>Salinisphaera</taxon>
    </lineage>
</organism>
<keyword evidence="8" id="KW-0057">Aromatic amino acid biosynthesis</keyword>
<dbReference type="GO" id="GO:0004665">
    <property type="term" value="F:prephenate dehydrogenase (NADP+) activity"/>
    <property type="evidence" value="ECO:0007669"/>
    <property type="project" value="InterPro"/>
</dbReference>
<evidence type="ECO:0000313" key="12">
    <source>
        <dbReference type="Proteomes" id="UP000283993"/>
    </source>
</evidence>
<evidence type="ECO:0000256" key="4">
    <source>
        <dbReference type="ARBA" id="ARBA00022498"/>
    </source>
</evidence>
<feature type="domain" description="Prephenate/arogenate dehydrogenase" evidence="10">
    <location>
        <begin position="3"/>
        <end position="289"/>
    </location>
</feature>